<keyword evidence="9" id="KW-1185">Reference proteome</keyword>
<feature type="transmembrane region" description="Helical" evidence="6">
    <location>
        <begin position="256"/>
        <end position="276"/>
    </location>
</feature>
<organism evidence="8 9">
    <name type="scientific">Geodermatophilus maliterrae</name>
    <dbReference type="NCBI Taxonomy" id="3162531"/>
    <lineage>
        <taxon>Bacteria</taxon>
        <taxon>Bacillati</taxon>
        <taxon>Actinomycetota</taxon>
        <taxon>Actinomycetes</taxon>
        <taxon>Geodermatophilales</taxon>
        <taxon>Geodermatophilaceae</taxon>
        <taxon>Geodermatophilus</taxon>
    </lineage>
</organism>
<dbReference type="Proteomes" id="UP001560045">
    <property type="component" value="Unassembled WGS sequence"/>
</dbReference>
<name>A0ABV3XBC0_9ACTN</name>
<proteinExistence type="predicted"/>
<comment type="caution">
    <text evidence="8">The sequence shown here is derived from an EMBL/GenBank/DDBJ whole genome shotgun (WGS) entry which is preliminary data.</text>
</comment>
<evidence type="ECO:0000256" key="2">
    <source>
        <dbReference type="ARBA" id="ARBA00022475"/>
    </source>
</evidence>
<keyword evidence="3 6" id="KW-0812">Transmembrane</keyword>
<evidence type="ECO:0000256" key="6">
    <source>
        <dbReference type="SAM" id="Phobius"/>
    </source>
</evidence>
<gene>
    <name evidence="8" type="ORF">ABQ292_05035</name>
</gene>
<evidence type="ECO:0000256" key="5">
    <source>
        <dbReference type="ARBA" id="ARBA00023136"/>
    </source>
</evidence>
<keyword evidence="5 6" id="KW-0472">Membrane</keyword>
<feature type="transmembrane region" description="Helical" evidence="6">
    <location>
        <begin position="113"/>
        <end position="131"/>
    </location>
</feature>
<reference evidence="8 9" key="1">
    <citation type="submission" date="2024-06" db="EMBL/GenBank/DDBJ databases">
        <title>Draft genome sequence of Geodermatophilus badlandi, a novel member of the Geodermatophilaceae isolated from badland sedimentary rocks in the Red desert, Wyoming, USA.</title>
        <authorList>
            <person name="Ben Tekaya S."/>
            <person name="Nouioui I."/>
            <person name="Flores G.M."/>
            <person name="Shaal M.N."/>
            <person name="Bredoire F."/>
            <person name="Basile F."/>
            <person name="Van Diepen L."/>
            <person name="Ward N.L."/>
        </authorList>
    </citation>
    <scope>NUCLEOTIDE SEQUENCE [LARGE SCALE GENOMIC DNA]</scope>
    <source>
        <strain evidence="8 9">WL48A</strain>
    </source>
</reference>
<sequence length="317" mass="32533">MTPALLVVGVVALTGALLLVVLAVVPAGARQVPLSRLDPATAPRGSALAGAGVAAGVAAGAAVERVLARRGRLASGTAALERAGSSLSLPDFVLRTALVATGLGLLGGLAGGLLAGLLLAAGVPLGAKVLLSWRTGRRRAAFADQLDDSLQLMASSLRAGHSLLRAIDSVSQEASAPTSEEFARIVNETRVGRDLSDALDEVGARMGSDDFTWVAQAIAIHREVGGNLAEVLDVVSRTIRERNAIRRQVKALSAEGKLSAVVLMLLPFGVSGFIALTNPGYLSAFTETPTGVLVLGVAVLLLVVGAFWLKKMVSIRF</sequence>
<dbReference type="InterPro" id="IPR042094">
    <property type="entry name" value="T2SS_GspF_sf"/>
</dbReference>
<dbReference type="InterPro" id="IPR018076">
    <property type="entry name" value="T2SS_GspF_dom"/>
</dbReference>
<dbReference type="Pfam" id="PF00482">
    <property type="entry name" value="T2SSF"/>
    <property type="match status" value="1"/>
</dbReference>
<evidence type="ECO:0000259" key="7">
    <source>
        <dbReference type="Pfam" id="PF00482"/>
    </source>
</evidence>
<keyword evidence="2" id="KW-1003">Cell membrane</keyword>
<evidence type="ECO:0000256" key="1">
    <source>
        <dbReference type="ARBA" id="ARBA00004651"/>
    </source>
</evidence>
<dbReference type="EMBL" id="JBFNXQ010000009">
    <property type="protein sequence ID" value="MEX5717732.1"/>
    <property type="molecule type" value="Genomic_DNA"/>
</dbReference>
<evidence type="ECO:0000256" key="3">
    <source>
        <dbReference type="ARBA" id="ARBA00022692"/>
    </source>
</evidence>
<evidence type="ECO:0000256" key="4">
    <source>
        <dbReference type="ARBA" id="ARBA00022989"/>
    </source>
</evidence>
<evidence type="ECO:0000313" key="8">
    <source>
        <dbReference type="EMBL" id="MEX5717732.1"/>
    </source>
</evidence>
<dbReference type="RefSeq" id="WP_369203872.1">
    <property type="nucleotide sequence ID" value="NZ_JBFNXQ010000009.1"/>
</dbReference>
<feature type="transmembrane region" description="Helical" evidence="6">
    <location>
        <begin position="288"/>
        <end position="309"/>
    </location>
</feature>
<feature type="domain" description="Type II secretion system protein GspF" evidence="7">
    <location>
        <begin position="150"/>
        <end position="274"/>
    </location>
</feature>
<dbReference type="Gene3D" id="1.20.81.30">
    <property type="entry name" value="Type II secretion system (T2SS), domain F"/>
    <property type="match status" value="1"/>
</dbReference>
<dbReference type="PANTHER" id="PTHR35007">
    <property type="entry name" value="INTEGRAL MEMBRANE PROTEIN-RELATED"/>
    <property type="match status" value="1"/>
</dbReference>
<dbReference type="PANTHER" id="PTHR35007:SF1">
    <property type="entry name" value="PILUS ASSEMBLY PROTEIN"/>
    <property type="match status" value="1"/>
</dbReference>
<evidence type="ECO:0000313" key="9">
    <source>
        <dbReference type="Proteomes" id="UP001560045"/>
    </source>
</evidence>
<comment type="subcellular location">
    <subcellularLocation>
        <location evidence="1">Cell membrane</location>
        <topology evidence="1">Multi-pass membrane protein</topology>
    </subcellularLocation>
</comment>
<keyword evidence="4 6" id="KW-1133">Transmembrane helix</keyword>
<accession>A0ABV3XBC0</accession>
<protein>
    <submittedName>
        <fullName evidence="8">Type II secretion system F family protein</fullName>
    </submittedName>
</protein>